<dbReference type="Gene3D" id="3.60.130.10">
    <property type="entry name" value="Clavaminate synthase-like"/>
    <property type="match status" value="1"/>
</dbReference>
<feature type="domain" description="TauD/TfdA-like" evidence="6">
    <location>
        <begin position="30"/>
        <end position="267"/>
    </location>
</feature>
<dbReference type="GO" id="GO:0046872">
    <property type="term" value="F:metal ion binding"/>
    <property type="evidence" value="ECO:0007669"/>
    <property type="project" value="UniProtKB-KW"/>
</dbReference>
<comment type="similarity">
    <text evidence="1">Belongs to the TfdA dioxygenase family.</text>
</comment>
<accession>A0A5E4N9N8</accession>
<dbReference type="GO" id="GO:0051213">
    <property type="term" value="F:dioxygenase activity"/>
    <property type="evidence" value="ECO:0007669"/>
    <property type="project" value="UniProtKB-KW"/>
</dbReference>
<evidence type="ECO:0000313" key="8">
    <source>
        <dbReference type="Proteomes" id="UP000325440"/>
    </source>
</evidence>
<evidence type="ECO:0000256" key="4">
    <source>
        <dbReference type="ARBA" id="ARBA00023002"/>
    </source>
</evidence>
<keyword evidence="5" id="KW-0408">Iron</keyword>
<proteinExistence type="inferred from homology"/>
<keyword evidence="3" id="KW-0223">Dioxygenase</keyword>
<evidence type="ECO:0000256" key="5">
    <source>
        <dbReference type="ARBA" id="ARBA00023004"/>
    </source>
</evidence>
<evidence type="ECO:0000256" key="3">
    <source>
        <dbReference type="ARBA" id="ARBA00022964"/>
    </source>
</evidence>
<keyword evidence="8" id="KW-1185">Reference proteome</keyword>
<dbReference type="OrthoDB" id="10257314at2759"/>
<evidence type="ECO:0000259" key="6">
    <source>
        <dbReference type="Pfam" id="PF02668"/>
    </source>
</evidence>
<dbReference type="SUPFAM" id="SSF51197">
    <property type="entry name" value="Clavaminate synthase-like"/>
    <property type="match status" value="1"/>
</dbReference>
<reference evidence="7 8" key="1">
    <citation type="submission" date="2019-08" db="EMBL/GenBank/DDBJ databases">
        <authorList>
            <person name="Alioto T."/>
            <person name="Alioto T."/>
            <person name="Gomez Garrido J."/>
        </authorList>
    </citation>
    <scope>NUCLEOTIDE SEQUENCE [LARGE SCALE GENOMIC DNA]</scope>
</reference>
<evidence type="ECO:0000313" key="7">
    <source>
        <dbReference type="EMBL" id="VVC41404.1"/>
    </source>
</evidence>
<protein>
    <submittedName>
        <fullName evidence="7">TauD/TfdA-like domain</fullName>
    </submittedName>
</protein>
<evidence type="ECO:0000256" key="2">
    <source>
        <dbReference type="ARBA" id="ARBA00022723"/>
    </source>
</evidence>
<keyword evidence="4" id="KW-0560">Oxidoreductase</keyword>
<dbReference type="AlphaFoldDB" id="A0A5E4N9N8"/>
<name>A0A5E4N9N8_9HEMI</name>
<evidence type="ECO:0000256" key="1">
    <source>
        <dbReference type="ARBA" id="ARBA00005896"/>
    </source>
</evidence>
<sequence>MSSKFQKFGFCRNINIKICTMDKIIKPLGCEVHGIDLKTENSPKIIEQIRKDVTEHRILIFKDQGVISGERHVEISRWFGDLESTFYKHSRSPHPDVFRVSNDENEGCTGVGRSGWHIDGTFQPAPFSYSLYHMVSVPKEGHTLFIPLTELIQSLDKDTYDIWNQAWMVSDRRSSPIHPLIYKHPLTGKPVLCFHLGMTTSFIWNFNLPSKRVATDEEYKKLLNSIESKINQNNGQFIYVHKWEPGDFIISDNLAVGHFAHSSTQAPRSEVGLRILHRTTVKGTVRPKK</sequence>
<dbReference type="InterPro" id="IPR042098">
    <property type="entry name" value="TauD-like_sf"/>
</dbReference>
<dbReference type="Proteomes" id="UP000325440">
    <property type="component" value="Unassembled WGS sequence"/>
</dbReference>
<dbReference type="PANTHER" id="PTHR43779">
    <property type="entry name" value="DIOXYGENASE RV0097-RELATED"/>
    <property type="match status" value="1"/>
</dbReference>
<dbReference type="PANTHER" id="PTHR43779:SF3">
    <property type="entry name" value="(3R)-3-[(CARBOXYMETHYL)AMINO]FATTY ACID OXYGENASE_DECARBOXYLASE"/>
    <property type="match status" value="1"/>
</dbReference>
<keyword evidence="2" id="KW-0479">Metal-binding</keyword>
<dbReference type="EMBL" id="CABPRJ010001918">
    <property type="protein sequence ID" value="VVC41404.1"/>
    <property type="molecule type" value="Genomic_DNA"/>
</dbReference>
<dbReference type="InterPro" id="IPR051178">
    <property type="entry name" value="TfdA_dioxygenase"/>
</dbReference>
<dbReference type="Pfam" id="PF02668">
    <property type="entry name" value="TauD"/>
    <property type="match status" value="1"/>
</dbReference>
<dbReference type="InterPro" id="IPR003819">
    <property type="entry name" value="TauD/TfdA-like"/>
</dbReference>
<gene>
    <name evidence="7" type="ORF">CINCED_3A020741</name>
</gene>
<organism evidence="7 8">
    <name type="scientific">Cinara cedri</name>
    <dbReference type="NCBI Taxonomy" id="506608"/>
    <lineage>
        <taxon>Eukaryota</taxon>
        <taxon>Metazoa</taxon>
        <taxon>Ecdysozoa</taxon>
        <taxon>Arthropoda</taxon>
        <taxon>Hexapoda</taxon>
        <taxon>Insecta</taxon>
        <taxon>Pterygota</taxon>
        <taxon>Neoptera</taxon>
        <taxon>Paraneoptera</taxon>
        <taxon>Hemiptera</taxon>
        <taxon>Sternorrhyncha</taxon>
        <taxon>Aphidomorpha</taxon>
        <taxon>Aphidoidea</taxon>
        <taxon>Aphididae</taxon>
        <taxon>Lachninae</taxon>
        <taxon>Cinara</taxon>
    </lineage>
</organism>